<proteinExistence type="predicted"/>
<dbReference type="Proteomes" id="UP000053820">
    <property type="component" value="Unassembled WGS sequence"/>
</dbReference>
<dbReference type="EMBL" id="KN840080">
    <property type="protein sequence ID" value="KIJ57858.1"/>
    <property type="molecule type" value="Genomic_DNA"/>
</dbReference>
<accession>A0A0C9VX29</accession>
<evidence type="ECO:0000313" key="2">
    <source>
        <dbReference type="Proteomes" id="UP000053820"/>
    </source>
</evidence>
<keyword evidence="2" id="KW-1185">Reference proteome</keyword>
<sequence>MPVAREEATSISVTLLSPRLTLMQHDLNPGVSMQKVLKEGHDNLFKDSLYVHRSFHQVLRAIEKNNRNAVLYPDIAEKRFDARFVPLTELTVLDRGEALFCMHHGPLRLKTKARDTPEDVHEAVEVIVQLPTLVPDGDIKYASNSTSHFCMQNQAQVKAQTP</sequence>
<evidence type="ECO:0000313" key="1">
    <source>
        <dbReference type="EMBL" id="KIJ57858.1"/>
    </source>
</evidence>
<protein>
    <submittedName>
        <fullName evidence="1">Uncharacterized protein</fullName>
    </submittedName>
</protein>
<name>A0A0C9VX29_9AGAM</name>
<gene>
    <name evidence="1" type="ORF">HYDPIDRAFT_44746</name>
</gene>
<dbReference type="HOGENOM" id="CLU_1635627_0_0_1"/>
<dbReference type="AlphaFoldDB" id="A0A0C9VX29"/>
<reference evidence="1 2" key="1">
    <citation type="submission" date="2014-04" db="EMBL/GenBank/DDBJ databases">
        <title>Evolutionary Origins and Diversification of the Mycorrhizal Mutualists.</title>
        <authorList>
            <consortium name="DOE Joint Genome Institute"/>
            <consortium name="Mycorrhizal Genomics Consortium"/>
            <person name="Kohler A."/>
            <person name="Kuo A."/>
            <person name="Nagy L.G."/>
            <person name="Floudas D."/>
            <person name="Copeland A."/>
            <person name="Barry K.W."/>
            <person name="Cichocki N."/>
            <person name="Veneault-Fourrey C."/>
            <person name="LaButti K."/>
            <person name="Lindquist E.A."/>
            <person name="Lipzen A."/>
            <person name="Lundell T."/>
            <person name="Morin E."/>
            <person name="Murat C."/>
            <person name="Riley R."/>
            <person name="Ohm R."/>
            <person name="Sun H."/>
            <person name="Tunlid A."/>
            <person name="Henrissat B."/>
            <person name="Grigoriev I.V."/>
            <person name="Hibbett D.S."/>
            <person name="Martin F."/>
        </authorList>
    </citation>
    <scope>NUCLEOTIDE SEQUENCE [LARGE SCALE GENOMIC DNA]</scope>
    <source>
        <strain evidence="1 2">MD-312</strain>
    </source>
</reference>
<organism evidence="1 2">
    <name type="scientific">Hydnomerulius pinastri MD-312</name>
    <dbReference type="NCBI Taxonomy" id="994086"/>
    <lineage>
        <taxon>Eukaryota</taxon>
        <taxon>Fungi</taxon>
        <taxon>Dikarya</taxon>
        <taxon>Basidiomycota</taxon>
        <taxon>Agaricomycotina</taxon>
        <taxon>Agaricomycetes</taxon>
        <taxon>Agaricomycetidae</taxon>
        <taxon>Boletales</taxon>
        <taxon>Boletales incertae sedis</taxon>
        <taxon>Leucogyrophana</taxon>
    </lineage>
</organism>